<accession>A0A6F9DMF8</accession>
<dbReference type="Pfam" id="PF05729">
    <property type="entry name" value="NACHT"/>
    <property type="match status" value="1"/>
</dbReference>
<dbReference type="InterPro" id="IPR007111">
    <property type="entry name" value="NACHT_NTPase"/>
</dbReference>
<dbReference type="PROSITE" id="PS50837">
    <property type="entry name" value="NACHT"/>
    <property type="match status" value="1"/>
</dbReference>
<evidence type="ECO:0000256" key="1">
    <source>
        <dbReference type="SAM" id="MobiDB-lite"/>
    </source>
</evidence>
<name>A0A6F9DMF8_9ASCI</name>
<dbReference type="SUPFAM" id="SSF52540">
    <property type="entry name" value="P-loop containing nucleoside triphosphate hydrolases"/>
    <property type="match status" value="1"/>
</dbReference>
<feature type="compositionally biased region" description="Polar residues" evidence="1">
    <location>
        <begin position="34"/>
        <end position="49"/>
    </location>
</feature>
<dbReference type="AlphaFoldDB" id="A0A6F9DMF8"/>
<protein>
    <submittedName>
        <fullName evidence="3">NACHT, LRR and PYD domains-containing protein 3-like</fullName>
    </submittedName>
</protein>
<proteinExistence type="evidence at transcript level"/>
<feature type="region of interest" description="Disordered" evidence="1">
    <location>
        <begin position="12"/>
        <end position="49"/>
    </location>
</feature>
<gene>
    <name evidence="3" type="primary">Nlrp3-003</name>
</gene>
<dbReference type="EMBL" id="LR788509">
    <property type="protein sequence ID" value="CAB3264371.1"/>
    <property type="molecule type" value="mRNA"/>
</dbReference>
<evidence type="ECO:0000259" key="2">
    <source>
        <dbReference type="PROSITE" id="PS50837"/>
    </source>
</evidence>
<reference evidence="3" key="1">
    <citation type="submission" date="2020-04" db="EMBL/GenBank/DDBJ databases">
        <authorList>
            <person name="Neveu A P."/>
        </authorList>
    </citation>
    <scope>NUCLEOTIDE SEQUENCE</scope>
    <source>
        <tissue evidence="3">Whole embryo</tissue>
    </source>
</reference>
<organism evidence="3">
    <name type="scientific">Phallusia mammillata</name>
    <dbReference type="NCBI Taxonomy" id="59560"/>
    <lineage>
        <taxon>Eukaryota</taxon>
        <taxon>Metazoa</taxon>
        <taxon>Chordata</taxon>
        <taxon>Tunicata</taxon>
        <taxon>Ascidiacea</taxon>
        <taxon>Phlebobranchia</taxon>
        <taxon>Ascidiidae</taxon>
        <taxon>Phallusia</taxon>
    </lineage>
</organism>
<dbReference type="Gene3D" id="3.40.50.300">
    <property type="entry name" value="P-loop containing nucleotide triphosphate hydrolases"/>
    <property type="match status" value="1"/>
</dbReference>
<evidence type="ECO:0000313" key="3">
    <source>
        <dbReference type="EMBL" id="CAB3264371.1"/>
    </source>
</evidence>
<sequence length="310" mass="35064">MEQNFVENCIQQGDDQYQNASTSTQQLASTSNLNQQLHPNPDVPSSQQTVPSVQLQSSGNVYSQCNFNTAGQDINVTGSAVQPPCTDVKSNINLLTLRELLKTSAENRCSSKNFLKLTRQKIEICPMEITDKPSRKVRTAEYATPRNRRKHAKSLKKWEEEGHYNRRKDYEEIDLKEKNKVPVESLFRLAEQQASKVGEPECQGNVVTLIGQPGIGKTTLSKVITENILQDKMENITNMNWVFYISVKNIDFQKYVTLVDFLLKYSLQNTSYNKLHGEGFSSLQEAILSKILESKNVFIAFDGLDEASTE</sequence>
<feature type="domain" description="NACHT" evidence="2">
    <location>
        <begin position="205"/>
        <end position="310"/>
    </location>
</feature>
<feature type="compositionally biased region" description="Low complexity" evidence="1">
    <location>
        <begin position="18"/>
        <end position="33"/>
    </location>
</feature>
<dbReference type="InterPro" id="IPR027417">
    <property type="entry name" value="P-loop_NTPase"/>
</dbReference>